<keyword evidence="2" id="KW-1185">Reference proteome</keyword>
<reference evidence="1" key="1">
    <citation type="submission" date="2023-06" db="EMBL/GenBank/DDBJ databases">
        <title>Genomic analysis of the entomopathogenic nematode Steinernema hermaphroditum.</title>
        <authorList>
            <person name="Schwarz E.M."/>
            <person name="Heppert J.K."/>
            <person name="Baniya A."/>
            <person name="Schwartz H.T."/>
            <person name="Tan C.-H."/>
            <person name="Antoshechkin I."/>
            <person name="Sternberg P.W."/>
            <person name="Goodrich-Blair H."/>
            <person name="Dillman A.R."/>
        </authorList>
    </citation>
    <scope>NUCLEOTIDE SEQUENCE</scope>
    <source>
        <strain evidence="1">PS9179</strain>
        <tissue evidence="1">Whole animal</tissue>
    </source>
</reference>
<sequence length="178" mass="20277">MEPTLYSEKSALCVYRRGRSFEVTIRPLVFEDDLEEYIKFMKQHDIERRDAPLLKVSAQGCGLHSADGAFVDGHLIGCVVSTLQLIGTRNYTSLEVQIAEETGKKISLVQLIAIEWRWRRLHIGSYMLQRVLKDSYGTFVVYVPLEDSTTVAFLSSLGFGFFAKTERHGEEVFAYIKS</sequence>
<proteinExistence type="predicted"/>
<evidence type="ECO:0000313" key="2">
    <source>
        <dbReference type="Proteomes" id="UP001175271"/>
    </source>
</evidence>
<dbReference type="AlphaFoldDB" id="A0AA39LEJ4"/>
<accession>A0AA39LEJ4</accession>
<dbReference type="Proteomes" id="UP001175271">
    <property type="component" value="Unassembled WGS sequence"/>
</dbReference>
<dbReference type="InterPro" id="IPR016181">
    <property type="entry name" value="Acyl_CoA_acyltransferase"/>
</dbReference>
<dbReference type="SUPFAM" id="SSF55729">
    <property type="entry name" value="Acyl-CoA N-acyltransferases (Nat)"/>
    <property type="match status" value="1"/>
</dbReference>
<organism evidence="1 2">
    <name type="scientific">Steinernema hermaphroditum</name>
    <dbReference type="NCBI Taxonomy" id="289476"/>
    <lineage>
        <taxon>Eukaryota</taxon>
        <taxon>Metazoa</taxon>
        <taxon>Ecdysozoa</taxon>
        <taxon>Nematoda</taxon>
        <taxon>Chromadorea</taxon>
        <taxon>Rhabditida</taxon>
        <taxon>Tylenchina</taxon>
        <taxon>Panagrolaimomorpha</taxon>
        <taxon>Strongyloidoidea</taxon>
        <taxon>Steinernematidae</taxon>
        <taxon>Steinernema</taxon>
    </lineage>
</organism>
<protein>
    <submittedName>
        <fullName evidence="1">Uncharacterized protein</fullName>
    </submittedName>
</protein>
<gene>
    <name evidence="1" type="ORF">QR680_000701</name>
</gene>
<dbReference type="EMBL" id="JAUCMV010000005">
    <property type="protein sequence ID" value="KAK0394368.1"/>
    <property type="molecule type" value="Genomic_DNA"/>
</dbReference>
<evidence type="ECO:0000313" key="1">
    <source>
        <dbReference type="EMBL" id="KAK0394368.1"/>
    </source>
</evidence>
<comment type="caution">
    <text evidence="1">The sequence shown here is derived from an EMBL/GenBank/DDBJ whole genome shotgun (WGS) entry which is preliminary data.</text>
</comment>
<name>A0AA39LEJ4_9BILA</name>